<dbReference type="RefSeq" id="XP_060411394.1">
    <property type="nucleotide sequence ID" value="XM_060564765.1"/>
</dbReference>
<dbReference type="AlphaFoldDB" id="A0AAD8V0K1"/>
<accession>A0AAD8V0K1</accession>
<protein>
    <submittedName>
        <fullName evidence="1">Uncharacterized protein</fullName>
    </submittedName>
</protein>
<organism evidence="1 2">
    <name type="scientific">Colletotrichum navitas</name>
    <dbReference type="NCBI Taxonomy" id="681940"/>
    <lineage>
        <taxon>Eukaryota</taxon>
        <taxon>Fungi</taxon>
        <taxon>Dikarya</taxon>
        <taxon>Ascomycota</taxon>
        <taxon>Pezizomycotina</taxon>
        <taxon>Sordariomycetes</taxon>
        <taxon>Hypocreomycetidae</taxon>
        <taxon>Glomerellales</taxon>
        <taxon>Glomerellaceae</taxon>
        <taxon>Colletotrichum</taxon>
        <taxon>Colletotrichum graminicola species complex</taxon>
    </lineage>
</organism>
<comment type="caution">
    <text evidence="1">The sequence shown here is derived from an EMBL/GenBank/DDBJ whole genome shotgun (WGS) entry which is preliminary data.</text>
</comment>
<keyword evidence="2" id="KW-1185">Reference proteome</keyword>
<dbReference type="Proteomes" id="UP001230504">
    <property type="component" value="Unassembled WGS sequence"/>
</dbReference>
<reference evidence="1" key="1">
    <citation type="submission" date="2021-06" db="EMBL/GenBank/DDBJ databases">
        <title>Comparative genomics, transcriptomics and evolutionary studies reveal genomic signatures of adaptation to plant cell wall in hemibiotrophic fungi.</title>
        <authorList>
            <consortium name="DOE Joint Genome Institute"/>
            <person name="Baroncelli R."/>
            <person name="Diaz J.F."/>
            <person name="Benocci T."/>
            <person name="Peng M."/>
            <person name="Battaglia E."/>
            <person name="Haridas S."/>
            <person name="Andreopoulos W."/>
            <person name="Labutti K."/>
            <person name="Pangilinan J."/>
            <person name="Floch G.L."/>
            <person name="Makela M.R."/>
            <person name="Henrissat B."/>
            <person name="Grigoriev I.V."/>
            <person name="Crouch J.A."/>
            <person name="De Vries R.P."/>
            <person name="Sukno S.A."/>
            <person name="Thon M.R."/>
        </authorList>
    </citation>
    <scope>NUCLEOTIDE SEQUENCE</scope>
    <source>
        <strain evidence="1">CBS 125086</strain>
    </source>
</reference>
<dbReference type="GeneID" id="85449005"/>
<gene>
    <name evidence="1" type="ORF">LY79DRAFT_692438</name>
</gene>
<feature type="non-terminal residue" evidence="1">
    <location>
        <position position="120"/>
    </location>
</feature>
<name>A0AAD8V0K1_9PEZI</name>
<sequence length="120" mass="13671">MTILIPDMTIKAWKLWAKQQIHPGFFETGPDMSNIHSFDEELGRYLTNASKEVIRRLEKVVWDEEAQAPAEKTKQRIYLSMFSGPSRVQIYQAPSAAELEALRIINGLVLPSDVVNLLTQ</sequence>
<dbReference type="EMBL" id="JAHLJV010000056">
    <property type="protein sequence ID" value="KAK1580340.1"/>
    <property type="molecule type" value="Genomic_DNA"/>
</dbReference>
<proteinExistence type="predicted"/>
<evidence type="ECO:0000313" key="1">
    <source>
        <dbReference type="EMBL" id="KAK1580340.1"/>
    </source>
</evidence>
<evidence type="ECO:0000313" key="2">
    <source>
        <dbReference type="Proteomes" id="UP001230504"/>
    </source>
</evidence>